<dbReference type="Proteomes" id="UP000198863">
    <property type="component" value="Unassembled WGS sequence"/>
</dbReference>
<accession>A0A1G7T7L2</accession>
<evidence type="ECO:0000313" key="5">
    <source>
        <dbReference type="Proteomes" id="UP000198863"/>
    </source>
</evidence>
<evidence type="ECO:0000313" key="4">
    <source>
        <dbReference type="EMBL" id="SDG31248.1"/>
    </source>
</evidence>
<dbReference type="SMART" id="SM00448">
    <property type="entry name" value="REC"/>
    <property type="match status" value="1"/>
</dbReference>
<reference evidence="5" key="1">
    <citation type="submission" date="2016-10" db="EMBL/GenBank/DDBJ databases">
        <authorList>
            <person name="Varghese N."/>
            <person name="Submissions S."/>
        </authorList>
    </citation>
    <scope>NUCLEOTIDE SEQUENCE [LARGE SCALE GENOMIC DNA]</scope>
    <source>
        <strain evidence="5">DSM 44526</strain>
    </source>
</reference>
<dbReference type="PANTHER" id="PTHR43214">
    <property type="entry name" value="TWO-COMPONENT RESPONSE REGULATOR"/>
    <property type="match status" value="1"/>
</dbReference>
<dbReference type="InterPro" id="IPR058245">
    <property type="entry name" value="NreC/VraR/RcsB-like_REC"/>
</dbReference>
<dbReference type="Gene3D" id="3.40.50.2300">
    <property type="match status" value="1"/>
</dbReference>
<sequence>MISVLVADDHAFVRRSVVDVLTGAGDIEVVTQCEDGDEVLAAVQLHRPDVALLDVRMQRMSGIAAAREVSTRTATRVLMLSGSLSDQLLADAADAGAAGFALKGDDPAHLPELVRRVAQGGTAWGRRHPALPRVPEV</sequence>
<gene>
    <name evidence="4" type="ORF">SAMN05660324_2345</name>
</gene>
<feature type="domain" description="Response regulatory" evidence="3">
    <location>
        <begin position="3"/>
        <end position="118"/>
    </location>
</feature>
<keyword evidence="5" id="KW-1185">Reference proteome</keyword>
<name>A0A1G7T7L2_9ACTN</name>
<evidence type="ECO:0000256" key="2">
    <source>
        <dbReference type="PROSITE-ProRule" id="PRU00169"/>
    </source>
</evidence>
<dbReference type="SUPFAM" id="SSF52172">
    <property type="entry name" value="CheY-like"/>
    <property type="match status" value="1"/>
</dbReference>
<organism evidence="4 5">
    <name type="scientific">Klenkia brasiliensis</name>
    <dbReference type="NCBI Taxonomy" id="333142"/>
    <lineage>
        <taxon>Bacteria</taxon>
        <taxon>Bacillati</taxon>
        <taxon>Actinomycetota</taxon>
        <taxon>Actinomycetes</taxon>
        <taxon>Geodermatophilales</taxon>
        <taxon>Geodermatophilaceae</taxon>
        <taxon>Klenkia</taxon>
    </lineage>
</organism>
<evidence type="ECO:0000259" key="3">
    <source>
        <dbReference type="PROSITE" id="PS50110"/>
    </source>
</evidence>
<dbReference type="CDD" id="cd17535">
    <property type="entry name" value="REC_NarL-like"/>
    <property type="match status" value="1"/>
</dbReference>
<protein>
    <submittedName>
        <fullName evidence="4">Response regulator receiver domain-containing protein</fullName>
    </submittedName>
</protein>
<keyword evidence="1" id="KW-0238">DNA-binding</keyword>
<evidence type="ECO:0000256" key="1">
    <source>
        <dbReference type="ARBA" id="ARBA00023125"/>
    </source>
</evidence>
<dbReference type="RefSeq" id="WP_165640241.1">
    <property type="nucleotide sequence ID" value="NZ_FNCF01000003.1"/>
</dbReference>
<dbReference type="PANTHER" id="PTHR43214:SF43">
    <property type="entry name" value="TWO-COMPONENT RESPONSE REGULATOR"/>
    <property type="match status" value="1"/>
</dbReference>
<dbReference type="Pfam" id="PF00072">
    <property type="entry name" value="Response_reg"/>
    <property type="match status" value="1"/>
</dbReference>
<dbReference type="EMBL" id="FNCF01000003">
    <property type="protein sequence ID" value="SDG31248.1"/>
    <property type="molecule type" value="Genomic_DNA"/>
</dbReference>
<dbReference type="InterPro" id="IPR011006">
    <property type="entry name" value="CheY-like_superfamily"/>
</dbReference>
<dbReference type="GO" id="GO:0003677">
    <property type="term" value="F:DNA binding"/>
    <property type="evidence" value="ECO:0007669"/>
    <property type="project" value="UniProtKB-KW"/>
</dbReference>
<feature type="modified residue" description="4-aspartylphosphate" evidence="2">
    <location>
        <position position="54"/>
    </location>
</feature>
<keyword evidence="2" id="KW-0597">Phosphoprotein</keyword>
<dbReference type="PROSITE" id="PS50110">
    <property type="entry name" value="RESPONSE_REGULATORY"/>
    <property type="match status" value="1"/>
</dbReference>
<proteinExistence type="predicted"/>
<dbReference type="AlphaFoldDB" id="A0A1G7T7L2"/>
<dbReference type="InterPro" id="IPR039420">
    <property type="entry name" value="WalR-like"/>
</dbReference>
<dbReference type="InterPro" id="IPR001789">
    <property type="entry name" value="Sig_transdc_resp-reg_receiver"/>
</dbReference>
<dbReference type="GO" id="GO:0000160">
    <property type="term" value="P:phosphorelay signal transduction system"/>
    <property type="evidence" value="ECO:0007669"/>
    <property type="project" value="InterPro"/>
</dbReference>